<dbReference type="Proteomes" id="UP000269410">
    <property type="component" value="Unassembled WGS sequence"/>
</dbReference>
<dbReference type="InterPro" id="IPR000266">
    <property type="entry name" value="Ribosomal_uS17"/>
</dbReference>
<dbReference type="EMBL" id="RFKV01000074">
    <property type="protein sequence ID" value="RMD77013.1"/>
    <property type="molecule type" value="Genomic_DNA"/>
</dbReference>
<keyword evidence="2 4" id="KW-0689">Ribosomal protein</keyword>
<dbReference type="GO" id="GO:0022627">
    <property type="term" value="C:cytosolic small ribosomal subunit"/>
    <property type="evidence" value="ECO:0007669"/>
    <property type="project" value="TreeGrafter"/>
</dbReference>
<dbReference type="Gene3D" id="2.40.50.140">
    <property type="entry name" value="Nucleic acid-binding proteins"/>
    <property type="match status" value="1"/>
</dbReference>
<dbReference type="PANTHER" id="PTHR10744:SF1">
    <property type="entry name" value="SMALL RIBOSOMAL SUBUNIT PROTEIN US17M"/>
    <property type="match status" value="1"/>
</dbReference>
<organism evidence="4 5">
    <name type="scientific">Candidatus Dojkabacteria bacterium</name>
    <dbReference type="NCBI Taxonomy" id="2099670"/>
    <lineage>
        <taxon>Bacteria</taxon>
        <taxon>Candidatus Dojkabacteria</taxon>
    </lineage>
</organism>
<gene>
    <name evidence="4" type="ORF">D6810_02305</name>
</gene>
<dbReference type="PRINTS" id="PR00973">
    <property type="entry name" value="RIBOSOMALS17"/>
</dbReference>
<dbReference type="Pfam" id="PF00366">
    <property type="entry name" value="Ribosomal_S17"/>
    <property type="match status" value="1"/>
</dbReference>
<dbReference type="InterPro" id="IPR012340">
    <property type="entry name" value="NA-bd_OB-fold"/>
</dbReference>
<keyword evidence="3" id="KW-0687">Ribonucleoprotein</keyword>
<evidence type="ECO:0000256" key="3">
    <source>
        <dbReference type="ARBA" id="ARBA00023274"/>
    </source>
</evidence>
<accession>A0A3M0YZ89</accession>
<reference evidence="4 5" key="1">
    <citation type="submission" date="2018-10" db="EMBL/GenBank/DDBJ databases">
        <title>Thermophilic Lithotrophy and Phototrophy in an Intertidal, Iron-rich, Geothermal Spring.</title>
        <authorList>
            <person name="Ward L.M."/>
            <person name="Idei A."/>
            <person name="Nakagawa M."/>
            <person name="Ueno Y."/>
            <person name="Fischer W."/>
            <person name="Mcglynn S.E."/>
        </authorList>
    </citation>
    <scope>NUCLEOTIDE SEQUENCE [LARGE SCALE GENOMIC DNA]</scope>
    <source>
        <strain evidence="4">J137</strain>
    </source>
</reference>
<comment type="caution">
    <text evidence="4">The sequence shown here is derived from an EMBL/GenBank/DDBJ whole genome shotgun (WGS) entry which is preliminary data.</text>
</comment>
<evidence type="ECO:0000313" key="5">
    <source>
        <dbReference type="Proteomes" id="UP000269410"/>
    </source>
</evidence>
<dbReference type="CDD" id="cd00364">
    <property type="entry name" value="Ribosomal_uS17"/>
    <property type="match status" value="1"/>
</dbReference>
<dbReference type="AlphaFoldDB" id="A0A3M0YZ89"/>
<name>A0A3M0YZ89_9BACT</name>
<comment type="similarity">
    <text evidence="1">Belongs to the universal ribosomal protein uS17 family.</text>
</comment>
<protein>
    <submittedName>
        <fullName evidence="4">Ribosomal protein S17</fullName>
    </submittedName>
</protein>
<evidence type="ECO:0000256" key="2">
    <source>
        <dbReference type="ARBA" id="ARBA00022980"/>
    </source>
</evidence>
<dbReference type="SUPFAM" id="SSF50249">
    <property type="entry name" value="Nucleic acid-binding proteins"/>
    <property type="match status" value="1"/>
</dbReference>
<evidence type="ECO:0000256" key="1">
    <source>
        <dbReference type="ARBA" id="ARBA00010254"/>
    </source>
</evidence>
<dbReference type="PANTHER" id="PTHR10744">
    <property type="entry name" value="40S RIBOSOMAL PROTEIN S11 FAMILY MEMBER"/>
    <property type="match status" value="1"/>
</dbReference>
<sequence>MESKKIKLRYNGVIEKISSSKTVSVRVEFRFPHPKYSKIVKSSKKVLVHVDDEKQFKVGDKVTIESCRRISKNKSFRVILHYGSKVN</sequence>
<proteinExistence type="inferred from homology"/>
<dbReference type="GO" id="GO:0003735">
    <property type="term" value="F:structural constituent of ribosome"/>
    <property type="evidence" value="ECO:0007669"/>
    <property type="project" value="InterPro"/>
</dbReference>
<dbReference type="GO" id="GO:0006412">
    <property type="term" value="P:translation"/>
    <property type="evidence" value="ECO:0007669"/>
    <property type="project" value="InterPro"/>
</dbReference>
<evidence type="ECO:0000313" key="4">
    <source>
        <dbReference type="EMBL" id="RMD77013.1"/>
    </source>
</evidence>